<comment type="caution">
    <text evidence="2">The sequence shown here is derived from an EMBL/GenBank/DDBJ whole genome shotgun (WGS) entry which is preliminary data.</text>
</comment>
<reference evidence="2" key="2">
    <citation type="submission" date="2020-09" db="EMBL/GenBank/DDBJ databases">
        <authorList>
            <person name="Sun Q."/>
            <person name="Ohkuma M."/>
        </authorList>
    </citation>
    <scope>NUCLEOTIDE SEQUENCE</scope>
    <source>
        <strain evidence="2">JCM 31311</strain>
    </source>
</reference>
<dbReference type="EMBL" id="BMQL01000012">
    <property type="protein sequence ID" value="GGR10882.1"/>
    <property type="molecule type" value="Genomic_DNA"/>
</dbReference>
<sequence length="133" mass="14475">MLSCDLQNAFLAKSPSAHLDHSVLSTNVPQTPQKADEPADVSSRKLSIANSFSEISDVTEARQRDVQKQAEALPLDEGMSEAQRLGPVDSLVKDLPLALDMVEMLAETEDYSAPLTVSETILSTEQQRPLDPI</sequence>
<protein>
    <submittedName>
        <fullName evidence="2">Uncharacterized protein</fullName>
    </submittedName>
</protein>
<dbReference type="AlphaFoldDB" id="A0A918F5U7"/>
<evidence type="ECO:0000313" key="2">
    <source>
        <dbReference type="EMBL" id="GGR10882.1"/>
    </source>
</evidence>
<evidence type="ECO:0000313" key="3">
    <source>
        <dbReference type="Proteomes" id="UP000603865"/>
    </source>
</evidence>
<feature type="compositionally biased region" description="Polar residues" evidence="1">
    <location>
        <begin position="23"/>
        <end position="33"/>
    </location>
</feature>
<feature type="region of interest" description="Disordered" evidence="1">
    <location>
        <begin position="22"/>
        <end position="43"/>
    </location>
</feature>
<proteinExistence type="predicted"/>
<dbReference type="Proteomes" id="UP000603865">
    <property type="component" value="Unassembled WGS sequence"/>
</dbReference>
<gene>
    <name evidence="2" type="ORF">GCM10008957_24540</name>
</gene>
<organism evidence="2 3">
    <name type="scientific">Deinococcus ruber</name>
    <dbReference type="NCBI Taxonomy" id="1848197"/>
    <lineage>
        <taxon>Bacteria</taxon>
        <taxon>Thermotogati</taxon>
        <taxon>Deinococcota</taxon>
        <taxon>Deinococci</taxon>
        <taxon>Deinococcales</taxon>
        <taxon>Deinococcaceae</taxon>
        <taxon>Deinococcus</taxon>
    </lineage>
</organism>
<reference evidence="2" key="1">
    <citation type="journal article" date="2014" name="Int. J. Syst. Evol. Microbiol.">
        <title>Complete genome sequence of Corynebacterium casei LMG S-19264T (=DSM 44701T), isolated from a smear-ripened cheese.</title>
        <authorList>
            <consortium name="US DOE Joint Genome Institute (JGI-PGF)"/>
            <person name="Walter F."/>
            <person name="Albersmeier A."/>
            <person name="Kalinowski J."/>
            <person name="Ruckert C."/>
        </authorList>
    </citation>
    <scope>NUCLEOTIDE SEQUENCE</scope>
    <source>
        <strain evidence="2">JCM 31311</strain>
    </source>
</reference>
<evidence type="ECO:0000256" key="1">
    <source>
        <dbReference type="SAM" id="MobiDB-lite"/>
    </source>
</evidence>
<name>A0A918F5U7_9DEIO</name>
<accession>A0A918F5U7</accession>
<keyword evidence="3" id="KW-1185">Reference proteome</keyword>